<dbReference type="PROSITE" id="PS51819">
    <property type="entry name" value="VOC"/>
    <property type="match status" value="1"/>
</dbReference>
<dbReference type="Proteomes" id="UP001185012">
    <property type="component" value="Unassembled WGS sequence"/>
</dbReference>
<dbReference type="InterPro" id="IPR029068">
    <property type="entry name" value="Glyas_Bleomycin-R_OHBP_Dase"/>
</dbReference>
<dbReference type="InterPro" id="IPR004360">
    <property type="entry name" value="Glyas_Fos-R_dOase_dom"/>
</dbReference>
<keyword evidence="3" id="KW-1185">Reference proteome</keyword>
<gene>
    <name evidence="2" type="ORF">JOE21_002709</name>
</gene>
<organism evidence="2 3">
    <name type="scientific">Desmospora profundinema</name>
    <dbReference type="NCBI Taxonomy" id="1571184"/>
    <lineage>
        <taxon>Bacteria</taxon>
        <taxon>Bacillati</taxon>
        <taxon>Bacillota</taxon>
        <taxon>Bacilli</taxon>
        <taxon>Bacillales</taxon>
        <taxon>Thermoactinomycetaceae</taxon>
        <taxon>Desmospora</taxon>
    </lineage>
</organism>
<dbReference type="Gene3D" id="3.10.180.10">
    <property type="entry name" value="2,3-Dihydroxybiphenyl 1,2-Dioxygenase, domain 1"/>
    <property type="match status" value="1"/>
</dbReference>
<proteinExistence type="predicted"/>
<accession>A0ABU1IPI1</accession>
<dbReference type="EMBL" id="JAVDQG010000006">
    <property type="protein sequence ID" value="MDR6226699.1"/>
    <property type="molecule type" value="Genomic_DNA"/>
</dbReference>
<evidence type="ECO:0000313" key="3">
    <source>
        <dbReference type="Proteomes" id="UP001185012"/>
    </source>
</evidence>
<dbReference type="SUPFAM" id="SSF54593">
    <property type="entry name" value="Glyoxalase/Bleomycin resistance protein/Dihydroxybiphenyl dioxygenase"/>
    <property type="match status" value="1"/>
</dbReference>
<evidence type="ECO:0000313" key="2">
    <source>
        <dbReference type="EMBL" id="MDR6226699.1"/>
    </source>
</evidence>
<sequence length="118" mass="13194">MSSPIQNKIGATFIPVSDLERARDWYCEILGLEPDGEIQYGHLYVIPLQGGNGLVLDSKIYPQRSPGTAPLFHFNTDDIEEAYAFLKGKNVEITTGIQNGHWFNFKDPDGNMLMACKC</sequence>
<dbReference type="InterPro" id="IPR037523">
    <property type="entry name" value="VOC_core"/>
</dbReference>
<dbReference type="Pfam" id="PF00903">
    <property type="entry name" value="Glyoxalase"/>
    <property type="match status" value="1"/>
</dbReference>
<feature type="domain" description="VOC" evidence="1">
    <location>
        <begin position="8"/>
        <end position="118"/>
    </location>
</feature>
<comment type="caution">
    <text evidence="2">The sequence shown here is derived from an EMBL/GenBank/DDBJ whole genome shotgun (WGS) entry which is preliminary data.</text>
</comment>
<dbReference type="RefSeq" id="WP_309866977.1">
    <property type="nucleotide sequence ID" value="NZ_JAVDQG010000006.1"/>
</dbReference>
<name>A0ABU1IPI1_9BACL</name>
<protein>
    <submittedName>
        <fullName evidence="2">Catechol 2,3-dioxygenase-like lactoylglutathione lyase family enzyme</fullName>
    </submittedName>
</protein>
<evidence type="ECO:0000259" key="1">
    <source>
        <dbReference type="PROSITE" id="PS51819"/>
    </source>
</evidence>
<reference evidence="2 3" key="1">
    <citation type="submission" date="2023-07" db="EMBL/GenBank/DDBJ databases">
        <title>Genomic Encyclopedia of Type Strains, Phase IV (KMG-IV): sequencing the most valuable type-strain genomes for metagenomic binning, comparative biology and taxonomic classification.</title>
        <authorList>
            <person name="Goeker M."/>
        </authorList>
    </citation>
    <scope>NUCLEOTIDE SEQUENCE [LARGE SCALE GENOMIC DNA]</scope>
    <source>
        <strain evidence="2 3">DSM 45903</strain>
    </source>
</reference>